<dbReference type="Pfam" id="PF03732">
    <property type="entry name" value="Retrotrans_gag"/>
    <property type="match status" value="1"/>
</dbReference>
<evidence type="ECO:0000313" key="4">
    <source>
        <dbReference type="EMBL" id="CAH9075443.1"/>
    </source>
</evidence>
<comment type="caution">
    <text evidence="4">The sequence shown here is derived from an EMBL/GenBank/DDBJ whole genome shotgun (WGS) entry which is preliminary data.</text>
</comment>
<evidence type="ECO:0000313" key="5">
    <source>
        <dbReference type="Proteomes" id="UP001152523"/>
    </source>
</evidence>
<dbReference type="PANTHER" id="PTHR34482:SF48">
    <property type="entry name" value="GAG PROTEASE POLYPROTEIN"/>
    <property type="match status" value="1"/>
</dbReference>
<keyword evidence="1" id="KW-0862">Zinc</keyword>
<feature type="domain" description="CCHC-type" evidence="3">
    <location>
        <begin position="463"/>
        <end position="479"/>
    </location>
</feature>
<feature type="region of interest" description="Disordered" evidence="2">
    <location>
        <begin position="168"/>
        <end position="203"/>
    </location>
</feature>
<dbReference type="InterPro" id="IPR001878">
    <property type="entry name" value="Znf_CCHC"/>
</dbReference>
<feature type="region of interest" description="Disordered" evidence="2">
    <location>
        <begin position="76"/>
        <end position="156"/>
    </location>
</feature>
<dbReference type="Proteomes" id="UP001152523">
    <property type="component" value="Unassembled WGS sequence"/>
</dbReference>
<accession>A0AAV0CIL9</accession>
<evidence type="ECO:0000256" key="2">
    <source>
        <dbReference type="SAM" id="MobiDB-lite"/>
    </source>
</evidence>
<feature type="compositionally biased region" description="Polar residues" evidence="2">
    <location>
        <begin position="500"/>
        <end position="516"/>
    </location>
</feature>
<dbReference type="GO" id="GO:0003676">
    <property type="term" value="F:nucleic acid binding"/>
    <property type="evidence" value="ECO:0007669"/>
    <property type="project" value="InterPro"/>
</dbReference>
<dbReference type="PROSITE" id="PS50158">
    <property type="entry name" value="ZF_CCHC"/>
    <property type="match status" value="1"/>
</dbReference>
<evidence type="ECO:0000259" key="3">
    <source>
        <dbReference type="PROSITE" id="PS50158"/>
    </source>
</evidence>
<keyword evidence="1" id="KW-0863">Zinc-finger</keyword>
<dbReference type="SMART" id="SM00343">
    <property type="entry name" value="ZnF_C2HC"/>
    <property type="match status" value="1"/>
</dbReference>
<dbReference type="GO" id="GO:0008270">
    <property type="term" value="F:zinc ion binding"/>
    <property type="evidence" value="ECO:0007669"/>
    <property type="project" value="UniProtKB-KW"/>
</dbReference>
<gene>
    <name evidence="4" type="ORF">CEPIT_LOCUS5416</name>
</gene>
<evidence type="ECO:0000256" key="1">
    <source>
        <dbReference type="PROSITE-ProRule" id="PRU00047"/>
    </source>
</evidence>
<reference evidence="4" key="1">
    <citation type="submission" date="2022-07" db="EMBL/GenBank/DDBJ databases">
        <authorList>
            <person name="Macas J."/>
            <person name="Novak P."/>
            <person name="Neumann P."/>
        </authorList>
    </citation>
    <scope>NUCLEOTIDE SEQUENCE</scope>
</reference>
<organism evidence="4 5">
    <name type="scientific">Cuscuta epithymum</name>
    <dbReference type="NCBI Taxonomy" id="186058"/>
    <lineage>
        <taxon>Eukaryota</taxon>
        <taxon>Viridiplantae</taxon>
        <taxon>Streptophyta</taxon>
        <taxon>Embryophyta</taxon>
        <taxon>Tracheophyta</taxon>
        <taxon>Spermatophyta</taxon>
        <taxon>Magnoliopsida</taxon>
        <taxon>eudicotyledons</taxon>
        <taxon>Gunneridae</taxon>
        <taxon>Pentapetalae</taxon>
        <taxon>asterids</taxon>
        <taxon>lamiids</taxon>
        <taxon>Solanales</taxon>
        <taxon>Convolvulaceae</taxon>
        <taxon>Cuscuteae</taxon>
        <taxon>Cuscuta</taxon>
        <taxon>Cuscuta subgen. Cuscuta</taxon>
    </lineage>
</organism>
<sequence>MKNHEHKFCTLRAHGYRVARSLVVKMGPLTIGMTVTRAKLCLEYVSVNWHSNESKDSFQHILSGMGGSDRAVRGNPRGRAPGIAGQANRGISRSRKRRGMGNQGPRTRATMADHNVTEFESWNSEDDSTYHPESESDETSFEENSGEDIRSIPPDHVSEMYRWYQREMGRQRQGSQEGHVRGETSLTRGQGAHRAQVRTVRDSDDEGPFIKISRYLKEARALGCKSFDGTGDISEAAEWIKRLNDAADDMQVVPERKLRVATRLLEGLASTWWEGTKGKFDGVVTWDNFEQAFYEQFYTSFEVNRKRREYIDLKQGNEFTVKQLEQRFRHLARFLPEYAANENRMANHFWNALNLEIRERATYQFNMTFSEVVAQGLQGEELWKERQARDAKEAQERDQVIIHPPRREGKYELQSKGNSNKSVPFFSESQDLVSQSSITRGTGAPKCENCRRRHYGRCREPSRCYFCGETGHIKVLCPQRTREGTSGARGGVTGVENPTRVASNMVPSTSQWRTRS</sequence>
<dbReference type="AlphaFoldDB" id="A0AAV0CIL9"/>
<dbReference type="Gene3D" id="4.10.60.10">
    <property type="entry name" value="Zinc finger, CCHC-type"/>
    <property type="match status" value="1"/>
</dbReference>
<proteinExistence type="predicted"/>
<keyword evidence="1" id="KW-0479">Metal-binding</keyword>
<feature type="compositionally biased region" description="Acidic residues" evidence="2">
    <location>
        <begin position="135"/>
        <end position="146"/>
    </location>
</feature>
<dbReference type="InterPro" id="IPR005162">
    <property type="entry name" value="Retrotrans_gag_dom"/>
</dbReference>
<dbReference type="EMBL" id="CAMAPF010000028">
    <property type="protein sequence ID" value="CAH9075443.1"/>
    <property type="molecule type" value="Genomic_DNA"/>
</dbReference>
<dbReference type="PANTHER" id="PTHR34482">
    <property type="entry name" value="DNA DAMAGE-INDUCIBLE PROTEIN 1-LIKE"/>
    <property type="match status" value="1"/>
</dbReference>
<name>A0AAV0CIL9_9ASTE</name>
<protein>
    <recommendedName>
        <fullName evidence="3">CCHC-type domain-containing protein</fullName>
    </recommendedName>
</protein>
<keyword evidence="5" id="KW-1185">Reference proteome</keyword>
<feature type="region of interest" description="Disordered" evidence="2">
    <location>
        <begin position="482"/>
        <end position="516"/>
    </location>
</feature>